<feature type="chain" id="PRO_5013118208" description="Leucine-binding protein domain-containing protein" evidence="2">
    <location>
        <begin position="23"/>
        <end position="392"/>
    </location>
</feature>
<gene>
    <name evidence="3" type="ORF">ROJ8625_00631</name>
</gene>
<organism evidence="3 4">
    <name type="scientific">Roseivivax jejudonensis</name>
    <dbReference type="NCBI Taxonomy" id="1529041"/>
    <lineage>
        <taxon>Bacteria</taxon>
        <taxon>Pseudomonadati</taxon>
        <taxon>Pseudomonadota</taxon>
        <taxon>Alphaproteobacteria</taxon>
        <taxon>Rhodobacterales</taxon>
        <taxon>Roseobacteraceae</taxon>
        <taxon>Roseivivax</taxon>
    </lineage>
</organism>
<sequence>MRKSFTLCVAAVMWCGTVATTAAEVNVEIHYLRQVTPTPPTLSNLDPLPEDLGRAGAEVGLADNRTTGGFLGQTWGMTVTEVPEDGDFAAAAAEALGQTDLLVLDAPRDAILAAADLPEAQDALLFNATEEDTTLRGAACRANLLHTSASYAMRTDALMQMLVERRWRDLALVTGPQPEDAAFAEALESSATKFGLEIGSRAEWRFDADMRRNAAAEVPLFTQDLGEYDVLLVADEIGDFARYIPYNTWIPRPIAGSEGLVPATWAPVVEQWGAAQLQSRFTDAAGRDMRPADYGAWAAIRSIGEAVTRTEAADAPTLRAFLLGPDFELAGFKGSPLTFRDWNGQMRQPIPLVHARALAAQAPLEGFLHQLNPLDSLGLDAPEAGCTAFDAS</sequence>
<keyword evidence="4" id="KW-1185">Reference proteome</keyword>
<dbReference type="PANTHER" id="PTHR30483:SF6">
    <property type="entry name" value="PERIPLASMIC BINDING PROTEIN OF ABC TRANSPORTER FOR NATURAL AMINO ACIDS"/>
    <property type="match status" value="1"/>
</dbReference>
<dbReference type="InterPro" id="IPR028082">
    <property type="entry name" value="Peripla_BP_I"/>
</dbReference>
<dbReference type="EMBL" id="FWFK01000001">
    <property type="protein sequence ID" value="SLN18500.1"/>
    <property type="molecule type" value="Genomic_DNA"/>
</dbReference>
<evidence type="ECO:0000313" key="4">
    <source>
        <dbReference type="Proteomes" id="UP000193570"/>
    </source>
</evidence>
<evidence type="ECO:0008006" key="5">
    <source>
        <dbReference type="Google" id="ProtNLM"/>
    </source>
</evidence>
<dbReference type="SUPFAM" id="SSF53822">
    <property type="entry name" value="Periplasmic binding protein-like I"/>
    <property type="match status" value="1"/>
</dbReference>
<dbReference type="InterPro" id="IPR022478">
    <property type="entry name" value="ABC_transptr_sub-bd_PQQ"/>
</dbReference>
<dbReference type="PANTHER" id="PTHR30483">
    <property type="entry name" value="LEUCINE-SPECIFIC-BINDING PROTEIN"/>
    <property type="match status" value="1"/>
</dbReference>
<evidence type="ECO:0000256" key="2">
    <source>
        <dbReference type="SAM" id="SignalP"/>
    </source>
</evidence>
<protein>
    <recommendedName>
        <fullName evidence="5">Leucine-binding protein domain-containing protein</fullName>
    </recommendedName>
</protein>
<accession>A0A1X6YE54</accession>
<evidence type="ECO:0000256" key="1">
    <source>
        <dbReference type="ARBA" id="ARBA00022970"/>
    </source>
</evidence>
<proteinExistence type="predicted"/>
<dbReference type="InterPro" id="IPR051010">
    <property type="entry name" value="BCAA_transport"/>
</dbReference>
<evidence type="ECO:0000313" key="3">
    <source>
        <dbReference type="EMBL" id="SLN18500.1"/>
    </source>
</evidence>
<reference evidence="3 4" key="1">
    <citation type="submission" date="2017-03" db="EMBL/GenBank/DDBJ databases">
        <authorList>
            <person name="Afonso C.L."/>
            <person name="Miller P.J."/>
            <person name="Scott M.A."/>
            <person name="Spackman E."/>
            <person name="Goraichik I."/>
            <person name="Dimitrov K.M."/>
            <person name="Suarez D.L."/>
            <person name="Swayne D.E."/>
        </authorList>
    </citation>
    <scope>NUCLEOTIDE SEQUENCE [LARGE SCALE GENOMIC DNA]</scope>
    <source>
        <strain evidence="3 4">CECT 8625</strain>
    </source>
</reference>
<dbReference type="OrthoDB" id="5341635at2"/>
<dbReference type="AlphaFoldDB" id="A0A1X6YE54"/>
<dbReference type="Proteomes" id="UP000193570">
    <property type="component" value="Unassembled WGS sequence"/>
</dbReference>
<dbReference type="RefSeq" id="WP_085790364.1">
    <property type="nucleotide sequence ID" value="NZ_FWFK01000001.1"/>
</dbReference>
<keyword evidence="1" id="KW-0029">Amino-acid transport</keyword>
<dbReference type="NCBIfam" id="TIGR03863">
    <property type="entry name" value="PQQ_ABC_bind"/>
    <property type="match status" value="1"/>
</dbReference>
<keyword evidence="2" id="KW-0732">Signal</keyword>
<name>A0A1X6YE54_9RHOB</name>
<feature type="signal peptide" evidence="2">
    <location>
        <begin position="1"/>
        <end position="22"/>
    </location>
</feature>
<dbReference type="GO" id="GO:0006865">
    <property type="term" value="P:amino acid transport"/>
    <property type="evidence" value="ECO:0007669"/>
    <property type="project" value="UniProtKB-KW"/>
</dbReference>
<keyword evidence="1" id="KW-0813">Transport</keyword>